<evidence type="ECO:0000256" key="1">
    <source>
        <dbReference type="SAM" id="Phobius"/>
    </source>
</evidence>
<evidence type="ECO:0000313" key="2">
    <source>
        <dbReference type="EMBL" id="MTD36855.1"/>
    </source>
</evidence>
<keyword evidence="1" id="KW-1133">Transmembrane helix</keyword>
<keyword evidence="1" id="KW-0472">Membrane</keyword>
<reference evidence="2" key="1">
    <citation type="submission" date="2019-10" db="EMBL/GenBank/DDBJ databases">
        <title>Identification of the same linezolid-resistant Tn6246::fexB-poxtA-carrying Enterococcus faecium strain colonizing a hospitalized patient and bovines in different continents.</title>
        <authorList>
            <person name="Tedim A.P."/>
            <person name="Freitas A.R."/>
            <person name="Novais C."/>
            <person name="Duarte B."/>
            <person name="Elghaieb H."/>
            <person name="Abbassi M.S."/>
            <person name="Peixe L."/>
        </authorList>
    </citation>
    <scope>NUCLEOTIDE SEQUENCE</scope>
    <source>
        <strain evidence="2">2FEZ</strain>
    </source>
</reference>
<name>A0A6A8NJS3_ENTFC</name>
<sequence length="265" mass="30865">MSRITDRLKGLDTIKKIDKEKSKYLVIHYSSESFFALGGKSPRITSIAIENLEFGQTELFAIYKSAEEMGIPFDKIVDQYNEIEKNMLDEYFDYLRNNHNKMWLHWNMRDSIFGFKALEHRYQVLGGHPFLLSDNQQINIASLFKELYGPDYIEDKKMDNLMIKNELKPKSYLTGAAEAQAFEEGKYYELSMSTSSKVRMFTQMVNMAIDRTLKTNTSEKDLYGRSLLAYWYRFKEKPYFVIVAFIITNIISAFIGHFVSKGLGG</sequence>
<feature type="transmembrane region" description="Helical" evidence="1">
    <location>
        <begin position="239"/>
        <end position="259"/>
    </location>
</feature>
<organism evidence="2">
    <name type="scientific">Enterococcus faecium</name>
    <name type="common">Streptococcus faecium</name>
    <dbReference type="NCBI Taxonomy" id="1352"/>
    <lineage>
        <taxon>Bacteria</taxon>
        <taxon>Bacillati</taxon>
        <taxon>Bacillota</taxon>
        <taxon>Bacilli</taxon>
        <taxon>Lactobacillales</taxon>
        <taxon>Enterococcaceae</taxon>
        <taxon>Enterococcus</taxon>
    </lineage>
</organism>
<accession>A0A6A8NJS3</accession>
<comment type="caution">
    <text evidence="2">The sequence shown here is derived from an EMBL/GenBank/DDBJ whole genome shotgun (WGS) entry which is preliminary data.</text>
</comment>
<keyword evidence="1" id="KW-0812">Transmembrane</keyword>
<protein>
    <submittedName>
        <fullName evidence="2">Uncharacterized protein</fullName>
    </submittedName>
</protein>
<dbReference type="RefSeq" id="WP_098379892.1">
    <property type="nucleotide sequence ID" value="NZ_JACYYY010000037.1"/>
</dbReference>
<proteinExistence type="predicted"/>
<gene>
    <name evidence="2" type="ORF">GKZ95_13670</name>
</gene>
<dbReference type="EMBL" id="WLYP01000029">
    <property type="protein sequence ID" value="MTD36855.1"/>
    <property type="molecule type" value="Genomic_DNA"/>
</dbReference>
<dbReference type="AlphaFoldDB" id="A0A6A8NJS3"/>